<keyword evidence="3 7" id="KW-0255">Endonuclease</keyword>
<dbReference type="InterPro" id="IPR022711">
    <property type="entry name" value="RNase_Y_N"/>
</dbReference>
<evidence type="ECO:0000256" key="8">
    <source>
        <dbReference type="NCBIfam" id="TIGR03319"/>
    </source>
</evidence>
<dbReference type="PANTHER" id="PTHR12826">
    <property type="entry name" value="RIBONUCLEASE Y"/>
    <property type="match status" value="1"/>
</dbReference>
<dbReference type="Pfam" id="PF12072">
    <property type="entry name" value="RNase_Y_N"/>
    <property type="match status" value="1"/>
</dbReference>
<evidence type="ECO:0000256" key="6">
    <source>
        <dbReference type="ARBA" id="ARBA00022989"/>
    </source>
</evidence>
<evidence type="ECO:0000256" key="3">
    <source>
        <dbReference type="ARBA" id="ARBA00022759"/>
    </source>
</evidence>
<dbReference type="CDD" id="cd00077">
    <property type="entry name" value="HDc"/>
    <property type="match status" value="1"/>
</dbReference>
<evidence type="ECO:0000256" key="2">
    <source>
        <dbReference type="ARBA" id="ARBA00022722"/>
    </source>
</evidence>
<evidence type="ECO:0000256" key="7">
    <source>
        <dbReference type="HAMAP-Rule" id="MF_00335"/>
    </source>
</evidence>
<keyword evidence="1 7" id="KW-0812">Transmembrane</keyword>
<evidence type="ECO:0000256" key="5">
    <source>
        <dbReference type="ARBA" id="ARBA00022884"/>
    </source>
</evidence>
<dbReference type="InterPro" id="IPR017705">
    <property type="entry name" value="Ribonuclease_Y"/>
</dbReference>
<dbReference type="InterPro" id="IPR006674">
    <property type="entry name" value="HD_domain"/>
</dbReference>
<dbReference type="PROSITE" id="PS50084">
    <property type="entry name" value="KH_TYPE_1"/>
    <property type="match status" value="1"/>
</dbReference>
<evidence type="ECO:0000313" key="11">
    <source>
        <dbReference type="EMBL" id="MDZ5473403.1"/>
    </source>
</evidence>
<dbReference type="InterPro" id="IPR006675">
    <property type="entry name" value="HDIG_dom"/>
</dbReference>
<evidence type="ECO:0000256" key="9">
    <source>
        <dbReference type="SAM" id="MobiDB-lite"/>
    </source>
</evidence>
<dbReference type="InterPro" id="IPR036612">
    <property type="entry name" value="KH_dom_type_1_sf"/>
</dbReference>
<name>A0ABU5J1V8_9BACI</name>
<dbReference type="PANTHER" id="PTHR12826:SF15">
    <property type="entry name" value="RIBONUCLEASE Y"/>
    <property type="match status" value="1"/>
</dbReference>
<feature type="region of interest" description="Disordered" evidence="9">
    <location>
        <begin position="79"/>
        <end position="104"/>
    </location>
</feature>
<dbReference type="HAMAP" id="MF_00335">
    <property type="entry name" value="RNase_Y"/>
    <property type="match status" value="1"/>
</dbReference>
<comment type="caution">
    <text evidence="11">The sequence shown here is derived from an EMBL/GenBank/DDBJ whole genome shotgun (WGS) entry which is preliminary data.</text>
</comment>
<evidence type="ECO:0000313" key="12">
    <source>
        <dbReference type="Proteomes" id="UP001290455"/>
    </source>
</evidence>
<dbReference type="Gene3D" id="1.10.3210.10">
    <property type="entry name" value="Hypothetical protein af1432"/>
    <property type="match status" value="1"/>
</dbReference>
<evidence type="ECO:0000256" key="4">
    <source>
        <dbReference type="ARBA" id="ARBA00022801"/>
    </source>
</evidence>
<dbReference type="EMBL" id="JAXOFX010000013">
    <property type="protein sequence ID" value="MDZ5473403.1"/>
    <property type="molecule type" value="Genomic_DNA"/>
</dbReference>
<keyword evidence="4 7" id="KW-0378">Hydrolase</keyword>
<dbReference type="SMART" id="SM00471">
    <property type="entry name" value="HDc"/>
    <property type="match status" value="1"/>
</dbReference>
<dbReference type="NCBIfam" id="TIGR00277">
    <property type="entry name" value="HDIG"/>
    <property type="match status" value="1"/>
</dbReference>
<dbReference type="Pfam" id="PF01966">
    <property type="entry name" value="HD"/>
    <property type="match status" value="1"/>
</dbReference>
<reference evidence="11 12" key="1">
    <citation type="submission" date="2023-11" db="EMBL/GenBank/DDBJ databases">
        <title>Bacillus jintuensis, isolated from a mudflat on the Beibu Gulf coast.</title>
        <authorList>
            <person name="Li M."/>
        </authorList>
    </citation>
    <scope>NUCLEOTIDE SEQUENCE [LARGE SCALE GENOMIC DNA]</scope>
    <source>
        <strain evidence="11 12">31A1R</strain>
    </source>
</reference>
<keyword evidence="7" id="KW-1003">Cell membrane</keyword>
<sequence length="521" mass="58806">MGIGIFEIISILLGLFVGAVVGYFVRKSFSEAKITGAKSAAEQILEDAKREAESLKKEALLEAKDEIHKLRTEAEREVRDRRSELQKQENRLLQKEENLDRKDESLDKREALLEKRDDSLNKRQQHIEEMESKVDEIVKTQKAELERISGLTRDEAKSIILDRMEQELAHDVALMIKESENRAKEEADKKAKEVLSLAIQRCAADHVAETTVSVVTLPNDEMKGRIIGREGRNIRTLETLTGIDLIIDDTPEAVILSGFDPIRRETARLALEKLVQDGRIHPARIEEMVDKARREVDEHIREIGEQTTFEVGVHGLHPDLIKILGRLKFRTSYGQNVLKHSMEVAQLAGLLAAELGEDETLARRAGLLHDIGKAIDHEVEGSHVEIGVELATKYKEHPVVINSIASHHGDTEPTSVIAVLVAAADALSAARPGARRETLENYIRRLEKLEEISESYDGVEKSFAIQAGREVRIMVKPEQIDDLEAHRLARDIRKKIEEELDYPGHIKVTVIRETRAVEYAK</sequence>
<dbReference type="CDD" id="cd22431">
    <property type="entry name" value="KH-I_RNaseY"/>
    <property type="match status" value="1"/>
</dbReference>
<comment type="function">
    <text evidence="7">Endoribonuclease that initiates mRNA decay.</text>
</comment>
<keyword evidence="5 7" id="KW-0694">RNA-binding</keyword>
<protein>
    <recommendedName>
        <fullName evidence="7 8">Ribonuclease Y</fullName>
        <shortName evidence="7">RNase Y</shortName>
        <ecNumber evidence="7 8">3.1.-.-</ecNumber>
    </recommendedName>
</protein>
<keyword evidence="6 7" id="KW-1133">Transmembrane helix</keyword>
<dbReference type="SUPFAM" id="SSF54791">
    <property type="entry name" value="Eukaryotic type KH-domain (KH-domain type I)"/>
    <property type="match status" value="1"/>
</dbReference>
<accession>A0ABU5J1V8</accession>
<dbReference type="SUPFAM" id="SSF109604">
    <property type="entry name" value="HD-domain/PDEase-like"/>
    <property type="match status" value="1"/>
</dbReference>
<gene>
    <name evidence="7 11" type="primary">rny</name>
    <name evidence="11" type="ORF">SM124_16950</name>
</gene>
<dbReference type="Pfam" id="PF00013">
    <property type="entry name" value="KH_1"/>
    <property type="match status" value="1"/>
</dbReference>
<keyword evidence="12" id="KW-1185">Reference proteome</keyword>
<evidence type="ECO:0000259" key="10">
    <source>
        <dbReference type="PROSITE" id="PS51831"/>
    </source>
</evidence>
<feature type="domain" description="HD" evidence="10">
    <location>
        <begin position="337"/>
        <end position="430"/>
    </location>
</feature>
<dbReference type="InterPro" id="IPR004087">
    <property type="entry name" value="KH_dom"/>
</dbReference>
<dbReference type="InterPro" id="IPR003607">
    <property type="entry name" value="HD/PDEase_dom"/>
</dbReference>
<feature type="transmembrane region" description="Helical" evidence="7">
    <location>
        <begin position="6"/>
        <end position="25"/>
    </location>
</feature>
<dbReference type="EC" id="3.1.-.-" evidence="7 8"/>
<dbReference type="Proteomes" id="UP001290455">
    <property type="component" value="Unassembled WGS sequence"/>
</dbReference>
<dbReference type="RefSeq" id="WP_322447785.1">
    <property type="nucleotide sequence ID" value="NZ_JAXOFX010000013.1"/>
</dbReference>
<evidence type="ECO:0000256" key="1">
    <source>
        <dbReference type="ARBA" id="ARBA00022692"/>
    </source>
</evidence>
<dbReference type="InterPro" id="IPR004088">
    <property type="entry name" value="KH_dom_type_1"/>
</dbReference>
<dbReference type="Gene3D" id="3.30.1370.10">
    <property type="entry name" value="K Homology domain, type 1"/>
    <property type="match status" value="1"/>
</dbReference>
<proteinExistence type="inferred from homology"/>
<keyword evidence="2 7" id="KW-0540">Nuclease</keyword>
<organism evidence="11 12">
    <name type="scientific">Robertmurraya mangrovi</name>
    <dbReference type="NCBI Taxonomy" id="3098077"/>
    <lineage>
        <taxon>Bacteria</taxon>
        <taxon>Bacillati</taxon>
        <taxon>Bacillota</taxon>
        <taxon>Bacilli</taxon>
        <taxon>Bacillales</taxon>
        <taxon>Bacillaceae</taxon>
        <taxon>Robertmurraya</taxon>
    </lineage>
</organism>
<dbReference type="NCBIfam" id="TIGR03319">
    <property type="entry name" value="RNase_Y"/>
    <property type="match status" value="1"/>
</dbReference>
<comment type="subcellular location">
    <subcellularLocation>
        <location evidence="7">Cell membrane</location>
        <topology evidence="7">Single-pass membrane protein</topology>
    </subcellularLocation>
</comment>
<comment type="similarity">
    <text evidence="7">Belongs to the RNase Y family.</text>
</comment>
<dbReference type="SMART" id="SM00322">
    <property type="entry name" value="KH"/>
    <property type="match status" value="1"/>
</dbReference>
<keyword evidence="7" id="KW-0472">Membrane</keyword>
<dbReference type="PROSITE" id="PS51831">
    <property type="entry name" value="HD"/>
    <property type="match status" value="1"/>
</dbReference>